<dbReference type="Proteomes" id="UP001501126">
    <property type="component" value="Unassembled WGS sequence"/>
</dbReference>
<dbReference type="RefSeq" id="WP_343789116.1">
    <property type="nucleotide sequence ID" value="NZ_BAAAFH010000022.1"/>
</dbReference>
<protein>
    <recommendedName>
        <fullName evidence="3">Lipoprotein</fullName>
    </recommendedName>
</protein>
<dbReference type="EMBL" id="BAAAFH010000022">
    <property type="protein sequence ID" value="GAA0876390.1"/>
    <property type="molecule type" value="Genomic_DNA"/>
</dbReference>
<evidence type="ECO:0000313" key="1">
    <source>
        <dbReference type="EMBL" id="GAA0876390.1"/>
    </source>
</evidence>
<proteinExistence type="predicted"/>
<sequence>MKRVLFVGLTVIALSSCEKLDNYDCNCGGMDMGVITNASSQEVAQEKCDEMISGLTGESETSSNCAVFLKAD</sequence>
<dbReference type="PROSITE" id="PS51257">
    <property type="entry name" value="PROKAR_LIPOPROTEIN"/>
    <property type="match status" value="1"/>
</dbReference>
<gene>
    <name evidence="1" type="ORF">GCM10009118_28000</name>
</gene>
<evidence type="ECO:0000313" key="2">
    <source>
        <dbReference type="Proteomes" id="UP001501126"/>
    </source>
</evidence>
<reference evidence="2" key="1">
    <citation type="journal article" date="2019" name="Int. J. Syst. Evol. Microbiol.">
        <title>The Global Catalogue of Microorganisms (GCM) 10K type strain sequencing project: providing services to taxonomists for standard genome sequencing and annotation.</title>
        <authorList>
            <consortium name="The Broad Institute Genomics Platform"/>
            <consortium name="The Broad Institute Genome Sequencing Center for Infectious Disease"/>
            <person name="Wu L."/>
            <person name="Ma J."/>
        </authorList>
    </citation>
    <scope>NUCLEOTIDE SEQUENCE [LARGE SCALE GENOMIC DNA]</scope>
    <source>
        <strain evidence="2">JCM 16083</strain>
    </source>
</reference>
<evidence type="ECO:0008006" key="3">
    <source>
        <dbReference type="Google" id="ProtNLM"/>
    </source>
</evidence>
<comment type="caution">
    <text evidence="1">The sequence shown here is derived from an EMBL/GenBank/DDBJ whole genome shotgun (WGS) entry which is preliminary data.</text>
</comment>
<accession>A0ABP3Y6M9</accession>
<organism evidence="1 2">
    <name type="scientific">Wandonia haliotis</name>
    <dbReference type="NCBI Taxonomy" id="574963"/>
    <lineage>
        <taxon>Bacteria</taxon>
        <taxon>Pseudomonadati</taxon>
        <taxon>Bacteroidota</taxon>
        <taxon>Flavobacteriia</taxon>
        <taxon>Flavobacteriales</taxon>
        <taxon>Crocinitomicaceae</taxon>
        <taxon>Wandonia</taxon>
    </lineage>
</organism>
<name>A0ABP3Y6M9_9FLAO</name>
<keyword evidence="2" id="KW-1185">Reference proteome</keyword>